<dbReference type="PANTHER" id="PTHR37162:SF1">
    <property type="entry name" value="BED-TYPE DOMAIN-CONTAINING PROTEIN"/>
    <property type="match status" value="1"/>
</dbReference>
<name>A0AAN8Q974_9TELE</name>
<dbReference type="PANTHER" id="PTHR37162">
    <property type="entry name" value="HAT FAMILY DIMERISATION DOMAINCONTAINING PROTEIN-RELATED"/>
    <property type="match status" value="1"/>
</dbReference>
<proteinExistence type="predicted"/>
<evidence type="ECO:0000313" key="2">
    <source>
        <dbReference type="Proteomes" id="UP001356427"/>
    </source>
</evidence>
<evidence type="ECO:0000313" key="1">
    <source>
        <dbReference type="EMBL" id="KAK6290991.1"/>
    </source>
</evidence>
<accession>A0AAN8Q974</accession>
<dbReference type="AlphaFoldDB" id="A0AAN8Q974"/>
<organism evidence="1 2">
    <name type="scientific">Coregonus suidteri</name>
    <dbReference type="NCBI Taxonomy" id="861788"/>
    <lineage>
        <taxon>Eukaryota</taxon>
        <taxon>Metazoa</taxon>
        <taxon>Chordata</taxon>
        <taxon>Craniata</taxon>
        <taxon>Vertebrata</taxon>
        <taxon>Euteleostomi</taxon>
        <taxon>Actinopterygii</taxon>
        <taxon>Neopterygii</taxon>
        <taxon>Teleostei</taxon>
        <taxon>Protacanthopterygii</taxon>
        <taxon>Salmoniformes</taxon>
        <taxon>Salmonidae</taxon>
        <taxon>Coregoninae</taxon>
        <taxon>Coregonus</taxon>
    </lineage>
</organism>
<reference evidence="1 2" key="1">
    <citation type="submission" date="2021-04" db="EMBL/GenBank/DDBJ databases">
        <authorList>
            <person name="De Guttry C."/>
            <person name="Zahm M."/>
            <person name="Klopp C."/>
            <person name="Cabau C."/>
            <person name="Louis A."/>
            <person name="Berthelot C."/>
            <person name="Parey E."/>
            <person name="Roest Crollius H."/>
            <person name="Montfort J."/>
            <person name="Robinson-Rechavi M."/>
            <person name="Bucao C."/>
            <person name="Bouchez O."/>
            <person name="Gislard M."/>
            <person name="Lluch J."/>
            <person name="Milhes M."/>
            <person name="Lampietro C."/>
            <person name="Lopez Roques C."/>
            <person name="Donnadieu C."/>
            <person name="Braasch I."/>
            <person name="Desvignes T."/>
            <person name="Postlethwait J."/>
            <person name="Bobe J."/>
            <person name="Wedekind C."/>
            <person name="Guiguen Y."/>
        </authorList>
    </citation>
    <scope>NUCLEOTIDE SEQUENCE [LARGE SCALE GENOMIC DNA]</scope>
    <source>
        <strain evidence="1">Cs_M1</strain>
        <tissue evidence="1">Blood</tissue>
    </source>
</reference>
<keyword evidence="2" id="KW-1185">Reference proteome</keyword>
<dbReference type="EMBL" id="JAGTTL010000116">
    <property type="protein sequence ID" value="KAK6290991.1"/>
    <property type="molecule type" value="Genomic_DNA"/>
</dbReference>
<dbReference type="Proteomes" id="UP001356427">
    <property type="component" value="Unassembled WGS sequence"/>
</dbReference>
<protein>
    <submittedName>
        <fullName evidence="1">Uncharacterized protein</fullName>
    </submittedName>
</protein>
<sequence length="281" mass="33305">MSTLKIKKRRRRLGNLFLMVTLRHSLHPESNIRKITELRGLTTAHIVSGFDLEDMVVDIGYWFKGSTNRKGYLTEFCELHEAEYMEVLLRISVRWLSLECCVTRILRLYEPLASYYKSANENQARFKRLVQTFTDPMTEVYLLFFQATVPTFTSFNLLLQREQSSIFLLHDEMVKFVRKLCSKFMVPAALQCHEEPCEIAFEEKANHLPDYSTRKLPLEEPLIKHAQFVDVRQRAESDIEDVLYFVERFPHLLPYHWPEEHDLLGEEFLNYQTMPMISLQD</sequence>
<gene>
    <name evidence="1" type="ORF">J4Q44_G00386090</name>
</gene>
<comment type="caution">
    <text evidence="1">The sequence shown here is derived from an EMBL/GenBank/DDBJ whole genome shotgun (WGS) entry which is preliminary data.</text>
</comment>